<dbReference type="CDD" id="cd00201">
    <property type="entry name" value="WW"/>
    <property type="match status" value="1"/>
</dbReference>
<dbReference type="InterPro" id="IPR036517">
    <property type="entry name" value="FF_domain_sf"/>
</dbReference>
<dbReference type="Gene3D" id="1.10.10.440">
    <property type="entry name" value="FF domain"/>
    <property type="match status" value="1"/>
</dbReference>
<proteinExistence type="predicted"/>
<feature type="compositionally biased region" description="Acidic residues" evidence="2">
    <location>
        <begin position="161"/>
        <end position="172"/>
    </location>
</feature>
<dbReference type="PROSITE" id="PS50020">
    <property type="entry name" value="WW_DOMAIN_2"/>
    <property type="match status" value="1"/>
</dbReference>
<reference evidence="4 5" key="1">
    <citation type="submission" date="2024-04" db="EMBL/GenBank/DDBJ databases">
        <title>genome sequences of Mucor flavus KT1a and Helicostylum pulchrum KT1b strains isolation_sourced from the surface of a dry-aged beef.</title>
        <authorList>
            <person name="Toyotome T."/>
            <person name="Hosono M."/>
            <person name="Torimaru M."/>
            <person name="Fukuda K."/>
            <person name="Mikami N."/>
        </authorList>
    </citation>
    <scope>NUCLEOTIDE SEQUENCE [LARGE SCALE GENOMIC DNA]</scope>
    <source>
        <strain evidence="4 5">KT1b</strain>
    </source>
</reference>
<feature type="domain" description="WW" evidence="3">
    <location>
        <begin position="9"/>
        <end position="36"/>
    </location>
</feature>
<dbReference type="InterPro" id="IPR036020">
    <property type="entry name" value="WW_dom_sf"/>
</dbReference>
<keyword evidence="5" id="KW-1185">Reference proteome</keyword>
<dbReference type="PANTHER" id="PTHR15377">
    <property type="entry name" value="TRANSCRIPTION ELONGATION REGULATOR 1"/>
    <property type="match status" value="1"/>
</dbReference>
<feature type="compositionally biased region" description="Basic and acidic residues" evidence="2">
    <location>
        <begin position="35"/>
        <end position="88"/>
    </location>
</feature>
<comment type="caution">
    <text evidence="4">The sequence shown here is derived from an EMBL/GenBank/DDBJ whole genome shotgun (WGS) entry which is preliminary data.</text>
</comment>
<gene>
    <name evidence="4" type="ORF">HPULCUR_006806</name>
</gene>
<keyword evidence="1" id="KW-0677">Repeat</keyword>
<dbReference type="PANTHER" id="PTHR15377:SF3">
    <property type="entry name" value="WW DOMAIN-CONTAINING PROTEIN"/>
    <property type="match status" value="1"/>
</dbReference>
<feature type="compositionally biased region" description="Basic and acidic residues" evidence="2">
    <location>
        <begin position="174"/>
        <end position="186"/>
    </location>
</feature>
<dbReference type="InterPro" id="IPR045148">
    <property type="entry name" value="TCRG1-like"/>
</dbReference>
<evidence type="ECO:0000256" key="1">
    <source>
        <dbReference type="ARBA" id="ARBA00022737"/>
    </source>
</evidence>
<dbReference type="SUPFAM" id="SSF51045">
    <property type="entry name" value="WW domain"/>
    <property type="match status" value="1"/>
</dbReference>
<dbReference type="InterPro" id="IPR001202">
    <property type="entry name" value="WW_dom"/>
</dbReference>
<dbReference type="Gene3D" id="2.20.70.10">
    <property type="match status" value="1"/>
</dbReference>
<evidence type="ECO:0000259" key="3">
    <source>
        <dbReference type="PROSITE" id="PS50020"/>
    </source>
</evidence>
<evidence type="ECO:0000256" key="2">
    <source>
        <dbReference type="SAM" id="MobiDB-lite"/>
    </source>
</evidence>
<accession>A0ABP9Y2Z0</accession>
<name>A0ABP9Y2Z0_9FUNG</name>
<evidence type="ECO:0000313" key="4">
    <source>
        <dbReference type="EMBL" id="GAA5801360.1"/>
    </source>
</evidence>
<protein>
    <recommendedName>
        <fullName evidence="3">WW domain-containing protein</fullName>
    </recommendedName>
</protein>
<evidence type="ECO:0000313" key="5">
    <source>
        <dbReference type="Proteomes" id="UP001476247"/>
    </source>
</evidence>
<organism evidence="4 5">
    <name type="scientific">Helicostylum pulchrum</name>
    <dbReference type="NCBI Taxonomy" id="562976"/>
    <lineage>
        <taxon>Eukaryota</taxon>
        <taxon>Fungi</taxon>
        <taxon>Fungi incertae sedis</taxon>
        <taxon>Mucoromycota</taxon>
        <taxon>Mucoromycotina</taxon>
        <taxon>Mucoromycetes</taxon>
        <taxon>Mucorales</taxon>
        <taxon>Mucorineae</taxon>
        <taxon>Mucoraceae</taxon>
        <taxon>Helicostylum</taxon>
    </lineage>
</organism>
<feature type="region of interest" description="Disordered" evidence="2">
    <location>
        <begin position="161"/>
        <end position="186"/>
    </location>
</feature>
<dbReference type="Proteomes" id="UP001476247">
    <property type="component" value="Unassembled WGS sequence"/>
</dbReference>
<sequence>MHKIPGTNWLFVLTHDGYEFYYDRDTKTSVWEQPEELKEPMQELKKLEEEQKLQKEEEEKKNALEEEEKAKKALEEEEENKKRVLEEEKEQARQEVKRIKLDQAVDNAEDVEATEYVYANLSLFRNSWGVFFLIFNFRMTEEDIMWQLQQMAEEEVGMDQDQKEEEVQDTVQEEAQKEEDIKQVEKKPELSEQECIEKFYQVLKENNISPFAVYSVELPKLMLDPRFSCKLL</sequence>
<feature type="region of interest" description="Disordered" evidence="2">
    <location>
        <begin position="33"/>
        <end position="88"/>
    </location>
</feature>
<dbReference type="EMBL" id="BAABUJ010000018">
    <property type="protein sequence ID" value="GAA5801360.1"/>
    <property type="molecule type" value="Genomic_DNA"/>
</dbReference>